<feature type="transmembrane region" description="Helical" evidence="2">
    <location>
        <begin position="12"/>
        <end position="30"/>
    </location>
</feature>
<protein>
    <recommendedName>
        <fullName evidence="3">Ubiquitin-like domain-containing protein</fullName>
    </recommendedName>
</protein>
<evidence type="ECO:0000256" key="2">
    <source>
        <dbReference type="SAM" id="Phobius"/>
    </source>
</evidence>
<evidence type="ECO:0000256" key="1">
    <source>
        <dbReference type="SAM" id="MobiDB-lite"/>
    </source>
</evidence>
<dbReference type="AlphaFoldDB" id="A0A8I6RGZ2"/>
<dbReference type="OrthoDB" id="161999at2759"/>
<dbReference type="RefSeq" id="XP_014246067.1">
    <property type="nucleotide sequence ID" value="XM_014390581.2"/>
</dbReference>
<organism evidence="4 5">
    <name type="scientific">Cimex lectularius</name>
    <name type="common">Bed bug</name>
    <name type="synonym">Acanthia lectularia</name>
    <dbReference type="NCBI Taxonomy" id="79782"/>
    <lineage>
        <taxon>Eukaryota</taxon>
        <taxon>Metazoa</taxon>
        <taxon>Ecdysozoa</taxon>
        <taxon>Arthropoda</taxon>
        <taxon>Hexapoda</taxon>
        <taxon>Insecta</taxon>
        <taxon>Pterygota</taxon>
        <taxon>Neoptera</taxon>
        <taxon>Paraneoptera</taxon>
        <taxon>Hemiptera</taxon>
        <taxon>Heteroptera</taxon>
        <taxon>Panheteroptera</taxon>
        <taxon>Cimicomorpha</taxon>
        <taxon>Cimicidae</taxon>
        <taxon>Cimex</taxon>
    </lineage>
</organism>
<evidence type="ECO:0000313" key="4">
    <source>
        <dbReference type="EnsemblMetazoa" id="XP_014246067.1"/>
    </source>
</evidence>
<dbReference type="KEGG" id="clec:106664657"/>
<dbReference type="PROSITE" id="PS50053">
    <property type="entry name" value="UBIQUITIN_2"/>
    <property type="match status" value="1"/>
</dbReference>
<dbReference type="GeneID" id="106664657"/>
<dbReference type="OMA" id="TLLWYCQ"/>
<keyword evidence="2" id="KW-0472">Membrane</keyword>
<name>A0A8I6RGZ2_CIMLE</name>
<keyword evidence="2" id="KW-0812">Transmembrane</keyword>
<dbReference type="GO" id="GO:0036503">
    <property type="term" value="P:ERAD pathway"/>
    <property type="evidence" value="ECO:0007669"/>
    <property type="project" value="InterPro"/>
</dbReference>
<dbReference type="InterPro" id="IPR000626">
    <property type="entry name" value="Ubiquitin-like_dom"/>
</dbReference>
<keyword evidence="5" id="KW-1185">Reference proteome</keyword>
<feature type="transmembrane region" description="Helical" evidence="2">
    <location>
        <begin position="256"/>
        <end position="278"/>
    </location>
</feature>
<feature type="compositionally biased region" description="Basic and acidic residues" evidence="1">
    <location>
        <begin position="99"/>
        <end position="123"/>
    </location>
</feature>
<accession>A0A8I6RGZ2</accession>
<dbReference type="InterPro" id="IPR029071">
    <property type="entry name" value="Ubiquitin-like_domsf"/>
</dbReference>
<dbReference type="Proteomes" id="UP000494040">
    <property type="component" value="Unassembled WGS sequence"/>
</dbReference>
<evidence type="ECO:0000313" key="5">
    <source>
        <dbReference type="Proteomes" id="UP000494040"/>
    </source>
</evidence>
<dbReference type="PANTHER" id="PTHR14557">
    <property type="entry name" value="PROTEIN C7ORF21"/>
    <property type="match status" value="1"/>
</dbReference>
<dbReference type="CDD" id="cd17057">
    <property type="entry name" value="Ubl_TMUB1_like"/>
    <property type="match status" value="1"/>
</dbReference>
<dbReference type="EnsemblMetazoa" id="XM_014390581.2">
    <property type="protein sequence ID" value="XP_014246067.1"/>
    <property type="gene ID" value="LOC106664657"/>
</dbReference>
<reference evidence="4" key="1">
    <citation type="submission" date="2022-01" db="UniProtKB">
        <authorList>
            <consortium name="EnsemblMetazoa"/>
        </authorList>
    </citation>
    <scope>IDENTIFICATION</scope>
</reference>
<feature type="compositionally biased region" description="Basic and acidic residues" evidence="1">
    <location>
        <begin position="70"/>
        <end position="90"/>
    </location>
</feature>
<proteinExistence type="predicted"/>
<keyword evidence="2" id="KW-1133">Transmembrane helix</keyword>
<sequence>MPLIEGIGDEVVQFFGVLLAAVLGIFAWWSTNISDIPRIRTVLVLGRRAQPPPERVTEVAAPQVATTDDEVNKESSKESKLFSEPKEARSGSDTQDAEDGQRPDEDPDRPLDDRPSDESRSENPPDIQPPGNIRIRLKYLNDEQKLVEGKLQELLGDFKRRNFHAEISRQQRIRLIFNGHVLQSDDRTLQGCGLFDNCVVHCLVHNQTNANTNNSQSHAHRASPEWNLGGLLYALLSLIFGIAWFCRLQYSHLFNIITTGTLVGLTIMFAASVIGLYMPDHELVQQ</sequence>
<dbReference type="Gene3D" id="3.10.20.90">
    <property type="entry name" value="Phosphatidylinositol 3-kinase Catalytic Subunit, Chain A, domain 1"/>
    <property type="match status" value="1"/>
</dbReference>
<feature type="transmembrane region" description="Helical" evidence="2">
    <location>
        <begin position="230"/>
        <end position="250"/>
    </location>
</feature>
<feature type="region of interest" description="Disordered" evidence="1">
    <location>
        <begin position="48"/>
        <end position="133"/>
    </location>
</feature>
<dbReference type="InterPro" id="IPR040352">
    <property type="entry name" value="TMUB1/2"/>
</dbReference>
<dbReference type="PANTHER" id="PTHR14557:SF5">
    <property type="entry name" value="UBIQUITIN-LIKE DOMAIN-CONTAINING PROTEIN"/>
    <property type="match status" value="1"/>
</dbReference>
<dbReference type="SUPFAM" id="SSF54236">
    <property type="entry name" value="Ubiquitin-like"/>
    <property type="match status" value="1"/>
</dbReference>
<dbReference type="Pfam" id="PF00240">
    <property type="entry name" value="ubiquitin"/>
    <property type="match status" value="1"/>
</dbReference>
<feature type="domain" description="Ubiquitin-like" evidence="3">
    <location>
        <begin position="133"/>
        <end position="209"/>
    </location>
</feature>
<evidence type="ECO:0000259" key="3">
    <source>
        <dbReference type="PROSITE" id="PS50053"/>
    </source>
</evidence>